<organism evidence="10 11">
    <name type="scientific">Lagenidium giganteum</name>
    <dbReference type="NCBI Taxonomy" id="4803"/>
    <lineage>
        <taxon>Eukaryota</taxon>
        <taxon>Sar</taxon>
        <taxon>Stramenopiles</taxon>
        <taxon>Oomycota</taxon>
        <taxon>Peronosporomycetes</taxon>
        <taxon>Pythiales</taxon>
        <taxon>Pythiaceae</taxon>
    </lineage>
</organism>
<comment type="catalytic activity">
    <reaction evidence="1">
        <text>Thiol-dependent hydrolysis of ester, thioester, amide, peptide and isopeptide bonds formed by the C-terminal Gly of ubiquitin (a 76-residue protein attached to proteins as an intracellular targeting signal).</text>
        <dbReference type="EC" id="3.4.19.12"/>
    </reaction>
</comment>
<feature type="compositionally biased region" description="Low complexity" evidence="8">
    <location>
        <begin position="1389"/>
        <end position="1404"/>
    </location>
</feature>
<dbReference type="PANTHER" id="PTHR24006">
    <property type="entry name" value="UBIQUITIN CARBOXYL-TERMINAL HYDROLASE"/>
    <property type="match status" value="1"/>
</dbReference>
<dbReference type="SUPFAM" id="SSF56784">
    <property type="entry name" value="HAD-like"/>
    <property type="match status" value="1"/>
</dbReference>
<comment type="caution">
    <text evidence="10">The sequence shown here is derived from an EMBL/GenBank/DDBJ whole genome shotgun (WGS) entry which is preliminary data.</text>
</comment>
<dbReference type="Pfam" id="PF00443">
    <property type="entry name" value="UCH"/>
    <property type="match status" value="1"/>
</dbReference>
<name>A0AAV2YKS6_9STRA</name>
<dbReference type="Pfam" id="PF00702">
    <property type="entry name" value="Hydrolase"/>
    <property type="match status" value="1"/>
</dbReference>
<keyword evidence="11" id="KW-1185">Reference proteome</keyword>
<evidence type="ECO:0000256" key="6">
    <source>
        <dbReference type="ARBA" id="ARBA00022801"/>
    </source>
</evidence>
<gene>
    <name evidence="10" type="ORF">N0F65_009245</name>
</gene>
<reference evidence="10" key="2">
    <citation type="journal article" date="2023" name="Microbiol Resour">
        <title>Decontamination and Annotation of the Draft Genome Sequence of the Oomycete Lagenidium giganteum ARSEF 373.</title>
        <authorList>
            <person name="Morgan W.R."/>
            <person name="Tartar A."/>
        </authorList>
    </citation>
    <scope>NUCLEOTIDE SEQUENCE</scope>
    <source>
        <strain evidence="10">ARSEF 373</strain>
    </source>
</reference>
<dbReference type="Gene3D" id="1.10.150.720">
    <property type="entry name" value="Haloacid dehalogenase-like hydrolase"/>
    <property type="match status" value="1"/>
</dbReference>
<sequence length="2976" mass="330229">MTHKFPWRYVTLDATGTLLRPRQSIGKVYIDHYQRLAPQLLPEDTRQRHEQTVTTRFVAAVRAQSQRAGNFGRPWQLKDASTALDWWTRVILDSLPPECLDGLGAAAHVTLAHSLYAYYATADAWAVFPEVPSLLQRLRADGVRIGVISDFDERLPSLLRGLGLADCMDVVTTSWTHGVPKPDASIFHATFQQLHAPELTRETCLHVGDHLRRDYLAAQALGIDAALLCRSPSLVHAALDAGVASTHIWTSLDDALAPTARRRFAPGVGVGIGAWRGLRCVGQPWPVVAVLRCRCVCEHVDAAAGRTLLVLVASPKRSVLKPQSCASALSLSSPMADPKEADDAAAIVAATVERLCDDLASDFEGACMMIAHDLSAAADPRVLLAALVTILESDDRGPALLLEGTVDRLEVDYVPQVVQLLLGRAFDADAAGAVQDFFQVVLHHIVQRLHNADPSLLTTLIRLFDEHRQFYICHGCASSDVAAAKTQSDSDGDSEHFQYVAWDANGYVSAHFLQNVQLFGRLGGFTLFLNNLQQRAASSTASVGTRDEEGLSFDAVQCIFRTLYAVEDHLSRSFLLRYFVALCQALRAYITAIDATDFQAVSRDVLLEVIHVLDLLHTKASDDALQLTNTRKPPSAPETDGSDETEAVDYDALASSIDEAYHTVRLDICFRFFDSASLEKRIYGLSELVTVLSKLYQQALCGERELASLHFVVRWMLSTQVMDVLFGDKVHPELIKRSAPVLQFVAGLGALPEPWIDLIWNNYTASPSSDDQQPAPHQQRHEAVRTIVQDLLLEVCEFADIRALQRMRVHLQGAEHTDVSMLRLLGAIACRQTSDFITAEESDVLAMKEDILVHLWKIAPRMATMEVTDKTLRTIEEILKKNAADDRMKVAELVCRFLALCIESINFRQNMTVSMKLIVQLVTVASDLQGEDQTQLRETQTQLLSLLLDELTEYKTKLWKSIHEECPESVDLTPSDWLSFARQSDGHASAVPSTHLGEMKVRLLAIRSAWILSILVDYEPLSIAQFDHVWRVAVSDAYVVEEASLCFQWIEYCINTYVTKITHGEETKQVPLMTMDAAEYVLLNKFKALDGARITISAICCFHNLFRRINVYHGGLECYTAEQDGSSSSDSSSSVSSQVANDEAEREVFDLVTGENLEGLAELWQLAIQASDAQVAEEAITLLAGYYLELAPSLRGTPAAFERKVAFVETCMGHLSAAKVRAEGKQLTHSREARDVAIVTRCIDLLRYFLEACDEQAEKGGDSAVEIAAADSTNAESHASSSAKIPGLAFNIENLEDRLQFLDIFPSPMKDSTVIMSTGPGVDPIVVSAPRRPSWTFRQQHALLEAIRDEEDEECNEGSFSAPTSVDLMFSAAVSSLGSPGKDSCNSATPLKSSLKSPSLRTRPTVQWPQGLSPQRGPSLSADDISHALSQVATEGVTNPTPVTDESSAESAPKKKYGIMSQIVANQSNYFETLFSLVDWEDATSQRAWELLCRLPTNNDMLRRMIRLRSPTADTDVSWSELLNTVNVHRLLYALRLVEALLLPLQDRRGSMEGDDGARRQWRERFVRLGGAMHLYRIVLGWKDLVEGTQRSSYSHSLSATCVAALLRVTNYILQLRRLHQNGYRGSPRSVFDGQLFLTSLPEFCAKICVTDLTRVACELTSAYTQCSSGLDDRETPRPFSSEADEAVNGGIQLFALLADEVHDLRDCFAAKDVSDISEDMVSSWMQAVLVDCPSELTRMKTLEVFQRLTSDRLVAQLLRAAVGIAMSPALTAVRSDRTGQLFSFICWGLELLAGDRTVETWILTEHIGPKLMDSMATISTEKTEEVGITDPLFSGVLKTLYSLFDVSADVQRAVMEYRPSSDSHGCRGSWIIGFVSSLLFTDRSVSPNKHAAPLCCTSTSRSYAKTLLVRLLKYSASIGATGMAGVKRVLADHGAFQDRVLRRLESKGRPWNYVPSEELKDRAGGIHFSGLVNPGCICYMNSLVQQLFMMPAFREGLLGLDCSEQKEDAPAWKEEIAQLQRLMVALMVTNQRAIDPTTFALSHKDLDGQPTDLRAQMDADEFFCLLLDRLESFLRGSGDTSGNFMDRSFGGSLVNQIITQHGHLSEREERFYALSLEVSKKQHLLESLDLYVQGETLEGDNAYYCEKAQQKVSATKRICIKTLPQTLVFHLKRFEFDFDSMEKVKINDLLEFPEEIDMLPYTRDGLGAKETKDESKQSNCMYQLAGVVVHTGSSDVGHYYSFIRDRGNNKAWFEFNDQIVRPFSTETMGDECYGGEEVAQKWDPVLRKTTPTLQMKRRSAYMLIYERKVDSEDEEAAPVPSVPMHASVKNLVEELKTENARFDEVVQAFDDSYDVCVAGLADIIDDFTAADSDSLERVDLAQSTDLPASLECCKAICRYVFGIHVLRRSEASDEQTRQRIAVISSVAKWLSVVPASAQIAFARWFVGELVREPSNSCSTESSPSSCKRTWLYDLMFLSESSADYTELCMNVVQDSVSILVQAAAASEPQSESQLQPLAELFNSTTKLFYDRDDLSVIDPISNSLVTLSVSSAVSGFTRIGKFLVDVLGAPKVESERAILRTLLLDHARFVEYFLYSFQSQENERGEQYALAADSLTGGASVPTSSLTHRVRSCTFQNEKTIVQVLLQATAPLSAPVQIELSPQQLLHQATVKYMLIHGFDDVLALLACRFTLNPHCSSQQREKFVSLLMAVLEEYKTVHLESVFRVFHTLLEAEEAIAKSSEVAVADAVGDHQTSLVEHILSPAYGVLEAAAYYKDHHVLHEYAFLLIEFAVLHASASPRIRAFVQGRVDVRDQVEWIREWLVYYLDPSDRARRFNADSEENNDDVSEEDAVLLREVRDLFAAAERGFGFKILEGPSPVSKRPATEAPVRAASNQKDMEARAPTLVDVAGDARGHAHKGKSSEHTQVVVGPEDDDAQQRERTQIKAPPTSSASDESDESDPVTVQDIDLRLDLEA</sequence>
<keyword evidence="6" id="KW-0378">Hydrolase</keyword>
<evidence type="ECO:0000256" key="3">
    <source>
        <dbReference type="ARBA" id="ARBA00012759"/>
    </source>
</evidence>
<dbReference type="GO" id="GO:0006508">
    <property type="term" value="P:proteolysis"/>
    <property type="evidence" value="ECO:0007669"/>
    <property type="project" value="UniProtKB-KW"/>
</dbReference>
<keyword evidence="7" id="KW-0788">Thiol protease</keyword>
<evidence type="ECO:0000256" key="8">
    <source>
        <dbReference type="SAM" id="MobiDB-lite"/>
    </source>
</evidence>
<evidence type="ECO:0000313" key="10">
    <source>
        <dbReference type="EMBL" id="DAZ93694.1"/>
    </source>
</evidence>
<dbReference type="InterPro" id="IPR001394">
    <property type="entry name" value="Peptidase_C19_UCH"/>
</dbReference>
<dbReference type="GO" id="GO:0005634">
    <property type="term" value="C:nucleus"/>
    <property type="evidence" value="ECO:0007669"/>
    <property type="project" value="TreeGrafter"/>
</dbReference>
<dbReference type="FunFam" id="3.90.70.10:FF:000022">
    <property type="entry name" value="Ubiquitin carboxyl-terminal hydrolase 24"/>
    <property type="match status" value="1"/>
</dbReference>
<dbReference type="GO" id="GO:0004843">
    <property type="term" value="F:cysteine-type deubiquitinase activity"/>
    <property type="evidence" value="ECO:0007669"/>
    <property type="project" value="UniProtKB-EC"/>
</dbReference>
<dbReference type="Gene3D" id="3.90.70.10">
    <property type="entry name" value="Cysteine proteinases"/>
    <property type="match status" value="1"/>
</dbReference>
<dbReference type="InterPro" id="IPR050164">
    <property type="entry name" value="Peptidase_C19"/>
</dbReference>
<evidence type="ECO:0000313" key="11">
    <source>
        <dbReference type="Proteomes" id="UP001146120"/>
    </source>
</evidence>
<feature type="compositionally biased region" description="Polar residues" evidence="8">
    <location>
        <begin position="1379"/>
        <end position="1388"/>
    </location>
</feature>
<dbReference type="InterPro" id="IPR036412">
    <property type="entry name" value="HAD-like_sf"/>
</dbReference>
<dbReference type="Pfam" id="PF25010">
    <property type="entry name" value="ARM_UBP24_USP9X-Y"/>
    <property type="match status" value="1"/>
</dbReference>
<keyword evidence="5" id="KW-0833">Ubl conjugation pathway</keyword>
<proteinExistence type="inferred from homology"/>
<evidence type="ECO:0000256" key="5">
    <source>
        <dbReference type="ARBA" id="ARBA00022786"/>
    </source>
</evidence>
<feature type="compositionally biased region" description="Polar residues" evidence="8">
    <location>
        <begin position="1405"/>
        <end position="1418"/>
    </location>
</feature>
<evidence type="ECO:0000256" key="2">
    <source>
        <dbReference type="ARBA" id="ARBA00009085"/>
    </source>
</evidence>
<feature type="domain" description="USP" evidence="9">
    <location>
        <begin position="1970"/>
        <end position="2309"/>
    </location>
</feature>
<keyword evidence="4" id="KW-0645">Protease</keyword>
<protein>
    <recommendedName>
        <fullName evidence="3">ubiquitinyl hydrolase 1</fullName>
        <ecNumber evidence="3">3.4.19.12</ecNumber>
    </recommendedName>
</protein>
<dbReference type="InterPro" id="IPR056850">
    <property type="entry name" value="ARM_UBP34_24_USP9X_Y"/>
</dbReference>
<dbReference type="EC" id="3.4.19.12" evidence="3"/>
<dbReference type="PANTHER" id="PTHR24006:SF758">
    <property type="entry name" value="UBIQUITIN CARBOXYL-TERMINAL HYDROLASE 36"/>
    <property type="match status" value="1"/>
</dbReference>
<dbReference type="GO" id="GO:0016579">
    <property type="term" value="P:protein deubiquitination"/>
    <property type="evidence" value="ECO:0007669"/>
    <property type="project" value="InterPro"/>
</dbReference>
<dbReference type="EMBL" id="DAKRPA010000298">
    <property type="protein sequence ID" value="DAZ93694.1"/>
    <property type="molecule type" value="Genomic_DNA"/>
</dbReference>
<feature type="region of interest" description="Disordered" evidence="8">
    <location>
        <begin position="2876"/>
        <end position="2976"/>
    </location>
</feature>
<dbReference type="PROSITE" id="PS50235">
    <property type="entry name" value="USP_3"/>
    <property type="match status" value="1"/>
</dbReference>
<dbReference type="GO" id="GO:0005829">
    <property type="term" value="C:cytosol"/>
    <property type="evidence" value="ECO:0007669"/>
    <property type="project" value="TreeGrafter"/>
</dbReference>
<feature type="compositionally biased region" description="Polar residues" evidence="8">
    <location>
        <begin position="1433"/>
        <end position="1450"/>
    </location>
</feature>
<dbReference type="PROSITE" id="PS00973">
    <property type="entry name" value="USP_2"/>
    <property type="match status" value="1"/>
</dbReference>
<comment type="similarity">
    <text evidence="2">Belongs to the peptidase C19 family.</text>
</comment>
<evidence type="ECO:0000256" key="1">
    <source>
        <dbReference type="ARBA" id="ARBA00000707"/>
    </source>
</evidence>
<feature type="region of interest" description="Disordered" evidence="8">
    <location>
        <begin position="1433"/>
        <end position="1452"/>
    </location>
</feature>
<dbReference type="InterPro" id="IPR038765">
    <property type="entry name" value="Papain-like_cys_pep_sf"/>
</dbReference>
<dbReference type="Gene3D" id="3.40.50.1000">
    <property type="entry name" value="HAD superfamily/HAD-like"/>
    <property type="match status" value="1"/>
</dbReference>
<dbReference type="InterPro" id="IPR018200">
    <property type="entry name" value="USP_CS"/>
</dbReference>
<dbReference type="InterPro" id="IPR028889">
    <property type="entry name" value="USP"/>
</dbReference>
<dbReference type="Proteomes" id="UP001146120">
    <property type="component" value="Unassembled WGS sequence"/>
</dbReference>
<dbReference type="SUPFAM" id="SSF54001">
    <property type="entry name" value="Cysteine proteinases"/>
    <property type="match status" value="1"/>
</dbReference>
<accession>A0AAV2YKS6</accession>
<reference evidence="10" key="1">
    <citation type="submission" date="2022-11" db="EMBL/GenBank/DDBJ databases">
        <authorList>
            <person name="Morgan W.R."/>
            <person name="Tartar A."/>
        </authorList>
    </citation>
    <scope>NUCLEOTIDE SEQUENCE</scope>
    <source>
        <strain evidence="10">ARSEF 373</strain>
    </source>
</reference>
<evidence type="ECO:0000259" key="9">
    <source>
        <dbReference type="PROSITE" id="PS50235"/>
    </source>
</evidence>
<evidence type="ECO:0000256" key="7">
    <source>
        <dbReference type="ARBA" id="ARBA00022807"/>
    </source>
</evidence>
<dbReference type="InterPro" id="IPR044924">
    <property type="entry name" value="HAD-SF_hydro_IA_REG-2-like_cap"/>
</dbReference>
<dbReference type="InterPro" id="IPR023214">
    <property type="entry name" value="HAD_sf"/>
</dbReference>
<evidence type="ECO:0000256" key="4">
    <source>
        <dbReference type="ARBA" id="ARBA00022670"/>
    </source>
</evidence>
<feature type="region of interest" description="Disordered" evidence="8">
    <location>
        <begin position="1379"/>
        <end position="1422"/>
    </location>
</feature>